<feature type="chain" id="PRO_5013425079" evidence="2">
    <location>
        <begin position="33"/>
        <end position="553"/>
    </location>
</feature>
<feature type="domain" description="Calcineurin-like phosphoesterase" evidence="3">
    <location>
        <begin position="55"/>
        <end position="261"/>
    </location>
</feature>
<comment type="caution">
    <text evidence="5">The sequence shown here is derived from an EMBL/GenBank/DDBJ whole genome shotgun (WGS) entry which is preliminary data.</text>
</comment>
<dbReference type="InterPro" id="IPR008334">
    <property type="entry name" value="5'-Nucleotdase_C"/>
</dbReference>
<accession>A0A2G3DRG8</accession>
<dbReference type="PROSITE" id="PS00786">
    <property type="entry name" value="5_NUCLEOTIDASE_2"/>
    <property type="match status" value="1"/>
</dbReference>
<proteinExistence type="inferred from homology"/>
<evidence type="ECO:0000313" key="6">
    <source>
        <dbReference type="Proteomes" id="UP000225889"/>
    </source>
</evidence>
<evidence type="ECO:0000259" key="3">
    <source>
        <dbReference type="Pfam" id="PF00149"/>
    </source>
</evidence>
<dbReference type="GO" id="GO:0046872">
    <property type="term" value="F:metal ion binding"/>
    <property type="evidence" value="ECO:0007669"/>
    <property type="project" value="InterPro"/>
</dbReference>
<dbReference type="SUPFAM" id="SSF55816">
    <property type="entry name" value="5'-nucleotidase (syn. UDP-sugar hydrolase), C-terminal domain"/>
    <property type="match status" value="1"/>
</dbReference>
<name>A0A2G3DRG8_9FIRM</name>
<keyword evidence="1 2" id="KW-0732">Signal</keyword>
<reference evidence="5 6" key="2">
    <citation type="submission" date="2017-10" db="EMBL/GenBank/DDBJ databases">
        <authorList>
            <person name="Banno H."/>
            <person name="Chua N.-H."/>
        </authorList>
    </citation>
    <scope>NUCLEOTIDE SEQUENCE [LARGE SCALE GENOMIC DNA]</scope>
    <source>
        <strain evidence="5 6">JK626</strain>
    </source>
</reference>
<dbReference type="RefSeq" id="WP_099392786.1">
    <property type="nucleotide sequence ID" value="NZ_PDYF01000083.1"/>
</dbReference>
<keyword evidence="2" id="KW-0378">Hydrolase</keyword>
<keyword evidence="2" id="KW-0547">Nucleotide-binding</keyword>
<dbReference type="AlphaFoldDB" id="A0A2G3DRG8"/>
<organism evidence="5 6">
    <name type="scientific">Pseudobutyrivibrio ruminis</name>
    <dbReference type="NCBI Taxonomy" id="46206"/>
    <lineage>
        <taxon>Bacteria</taxon>
        <taxon>Bacillati</taxon>
        <taxon>Bacillota</taxon>
        <taxon>Clostridia</taxon>
        <taxon>Lachnospirales</taxon>
        <taxon>Lachnospiraceae</taxon>
        <taxon>Pseudobutyrivibrio</taxon>
    </lineage>
</organism>
<comment type="similarity">
    <text evidence="2">Belongs to the 5'-nucleotidase family.</text>
</comment>
<dbReference type="Gene3D" id="3.90.780.10">
    <property type="entry name" value="5'-Nucleotidase, C-terminal domain"/>
    <property type="match status" value="1"/>
</dbReference>
<sequence length="553" mass="58374">MKKLNGLKRVLTLALALVFALSVAFVPKTAYAYDGAADVRAVSSISNDLTGKTIILHTNDVHGAVDKYAKVTALKDELKSRGAEVVLADAGDFSQGTPYVSTSKGAFAVALMNTAGYDVATLGNHEFDYGYPQLKSNLALANFKTICADVLDGNGNPILDPNYVFTTNTGLKIGFFGMETPETQTKVNPALIKGINFLSKTDLYTCAQSQVDTLKSQGCDLVICLAHLGVDEESAPDGHRSTDLYANTTGIDMIIDGHSHTVMTEGSAGEPVTSTGTKLEYIGAIVIDNATKTIEDHYLVSTEGMVDNPATAQIAQAVIDRIDAEYDVVFAQSEVALNGSKDPGVRTEETNLGDLICDAIKWSVTKEIGSITVPADHIVAITNGGGIRASISEGGVTKKDLNTVLPFGNTVSVVYVTGDELLEALEASTYCAPDALGGFPQVSGIKFTVNTAVPFAQGPAYPDSTYYSPAAIGRVSIESINGKPFSTKDTYAVVTNNFVAAGGDTYYVFGNSTNQFDTGIVMDEAVIDYVQTELGGKITADKYGKPAGNITIK</sequence>
<dbReference type="InterPro" id="IPR029052">
    <property type="entry name" value="Metallo-depent_PP-like"/>
</dbReference>
<dbReference type="Pfam" id="PF02872">
    <property type="entry name" value="5_nucleotid_C"/>
    <property type="match status" value="1"/>
</dbReference>
<dbReference type="InterPro" id="IPR004843">
    <property type="entry name" value="Calcineurin-like_PHP"/>
</dbReference>
<evidence type="ECO:0000256" key="2">
    <source>
        <dbReference type="RuleBase" id="RU362119"/>
    </source>
</evidence>
<dbReference type="PRINTS" id="PR01607">
    <property type="entry name" value="APYRASEFAMLY"/>
</dbReference>
<reference evidence="5 6" key="1">
    <citation type="submission" date="2017-10" db="EMBL/GenBank/DDBJ databases">
        <title>Resolving the taxonomy of Roseburia spp., Eubacterium rectale and Agathobacter spp. through phylogenomic analysis.</title>
        <authorList>
            <person name="Sheridan P.O."/>
            <person name="Walker A.W."/>
            <person name="Duncan S.H."/>
            <person name="Scott K.P."/>
            <person name="Toole P.W.O."/>
            <person name="Luis P."/>
            <person name="Flint H.J."/>
        </authorList>
    </citation>
    <scope>NUCLEOTIDE SEQUENCE [LARGE SCALE GENOMIC DNA]</scope>
    <source>
        <strain evidence="5 6">JK626</strain>
    </source>
</reference>
<dbReference type="GO" id="GO:0000166">
    <property type="term" value="F:nucleotide binding"/>
    <property type="evidence" value="ECO:0007669"/>
    <property type="project" value="UniProtKB-KW"/>
</dbReference>
<feature type="signal peptide" evidence="2">
    <location>
        <begin position="1"/>
        <end position="32"/>
    </location>
</feature>
<dbReference type="InterPro" id="IPR006179">
    <property type="entry name" value="5_nucleotidase/apyrase"/>
</dbReference>
<dbReference type="EMBL" id="PDYF01000083">
    <property type="protein sequence ID" value="PHU33628.1"/>
    <property type="molecule type" value="Genomic_DNA"/>
</dbReference>
<dbReference type="Gene3D" id="3.60.21.10">
    <property type="match status" value="1"/>
</dbReference>
<protein>
    <submittedName>
        <fullName evidence="5">Multifunctional 2',3'-cyclic-nucleotide 2'-phosphodiesterase/5'-nucleotidase/3'-nucleotidase</fullName>
    </submittedName>
</protein>
<dbReference type="GO" id="GO:0016788">
    <property type="term" value="F:hydrolase activity, acting on ester bonds"/>
    <property type="evidence" value="ECO:0007669"/>
    <property type="project" value="InterPro"/>
</dbReference>
<evidence type="ECO:0000256" key="1">
    <source>
        <dbReference type="ARBA" id="ARBA00022729"/>
    </source>
</evidence>
<evidence type="ECO:0000313" key="5">
    <source>
        <dbReference type="EMBL" id="PHU33628.1"/>
    </source>
</evidence>
<dbReference type="Pfam" id="PF00149">
    <property type="entry name" value="Metallophos"/>
    <property type="match status" value="1"/>
</dbReference>
<dbReference type="InterPro" id="IPR006146">
    <property type="entry name" value="5'-Nucleotdase_CS"/>
</dbReference>
<dbReference type="GO" id="GO:0009166">
    <property type="term" value="P:nucleotide catabolic process"/>
    <property type="evidence" value="ECO:0007669"/>
    <property type="project" value="InterPro"/>
</dbReference>
<dbReference type="PANTHER" id="PTHR11575:SF24">
    <property type="entry name" value="5'-NUCLEOTIDASE"/>
    <property type="match status" value="1"/>
</dbReference>
<dbReference type="CDD" id="cd00845">
    <property type="entry name" value="MPP_UshA_N_like"/>
    <property type="match status" value="1"/>
</dbReference>
<dbReference type="PANTHER" id="PTHR11575">
    <property type="entry name" value="5'-NUCLEOTIDASE-RELATED"/>
    <property type="match status" value="1"/>
</dbReference>
<dbReference type="Proteomes" id="UP000225889">
    <property type="component" value="Unassembled WGS sequence"/>
</dbReference>
<gene>
    <name evidence="5" type="ORF">CSX01_13920</name>
</gene>
<dbReference type="SUPFAM" id="SSF56300">
    <property type="entry name" value="Metallo-dependent phosphatases"/>
    <property type="match status" value="1"/>
</dbReference>
<evidence type="ECO:0000259" key="4">
    <source>
        <dbReference type="Pfam" id="PF02872"/>
    </source>
</evidence>
<dbReference type="InterPro" id="IPR036907">
    <property type="entry name" value="5'-Nucleotdase_C_sf"/>
</dbReference>
<feature type="domain" description="5'-Nucleotidase C-terminal" evidence="4">
    <location>
        <begin position="342"/>
        <end position="509"/>
    </location>
</feature>